<dbReference type="AlphaFoldDB" id="A0A401Z433"/>
<reference evidence="1 2" key="1">
    <citation type="submission" date="2018-12" db="EMBL/GenBank/DDBJ databases">
        <title>Draft genome sequence of Embleya hyalina NBRC 13850T.</title>
        <authorList>
            <person name="Komaki H."/>
            <person name="Hosoyama A."/>
            <person name="Kimura A."/>
            <person name="Ichikawa N."/>
            <person name="Tamura T."/>
        </authorList>
    </citation>
    <scope>NUCLEOTIDE SEQUENCE [LARGE SCALE GENOMIC DNA]</scope>
    <source>
        <strain evidence="1 2">NBRC 13850</strain>
    </source>
</reference>
<dbReference type="Proteomes" id="UP000286931">
    <property type="component" value="Unassembled WGS sequence"/>
</dbReference>
<evidence type="ECO:0000313" key="2">
    <source>
        <dbReference type="Proteomes" id="UP000286931"/>
    </source>
</evidence>
<dbReference type="EMBL" id="BIFH01000050">
    <property type="protein sequence ID" value="GCE01596.1"/>
    <property type="molecule type" value="Genomic_DNA"/>
</dbReference>
<gene>
    <name evidence="1" type="ORF">EHYA_09362</name>
</gene>
<sequence>MEPITGALAVLGAAVALAGRIAHGHFRARRLRELTLRHQVSTLPVGSRLVDLRSGVMVEIGTPQDRS</sequence>
<evidence type="ECO:0000313" key="1">
    <source>
        <dbReference type="EMBL" id="GCE01596.1"/>
    </source>
</evidence>
<proteinExistence type="predicted"/>
<organism evidence="1 2">
    <name type="scientific">Embleya hyalina</name>
    <dbReference type="NCBI Taxonomy" id="516124"/>
    <lineage>
        <taxon>Bacteria</taxon>
        <taxon>Bacillati</taxon>
        <taxon>Actinomycetota</taxon>
        <taxon>Actinomycetes</taxon>
        <taxon>Kitasatosporales</taxon>
        <taxon>Streptomycetaceae</taxon>
        <taxon>Embleya</taxon>
    </lineage>
</organism>
<dbReference type="RefSeq" id="WP_126643209.1">
    <property type="nucleotide sequence ID" value="NZ_BIFH01000050.1"/>
</dbReference>
<protein>
    <submittedName>
        <fullName evidence="1">Uncharacterized protein</fullName>
    </submittedName>
</protein>
<name>A0A401Z433_9ACTN</name>
<accession>A0A401Z433</accession>
<keyword evidence="2" id="KW-1185">Reference proteome</keyword>
<comment type="caution">
    <text evidence="1">The sequence shown here is derived from an EMBL/GenBank/DDBJ whole genome shotgun (WGS) entry which is preliminary data.</text>
</comment>